<keyword evidence="2" id="KW-0472">Membrane</keyword>
<evidence type="ECO:0000256" key="2">
    <source>
        <dbReference type="SAM" id="Phobius"/>
    </source>
</evidence>
<dbReference type="PANTHER" id="PTHR32254">
    <property type="entry name" value="EXPRESSED PROTEIN"/>
    <property type="match status" value="1"/>
</dbReference>
<dbReference type="Proteomes" id="UP000251960">
    <property type="component" value="Chromosome 1"/>
</dbReference>
<organism evidence="3">
    <name type="scientific">Zea mays</name>
    <name type="common">Maize</name>
    <dbReference type="NCBI Taxonomy" id="4577"/>
    <lineage>
        <taxon>Eukaryota</taxon>
        <taxon>Viridiplantae</taxon>
        <taxon>Streptophyta</taxon>
        <taxon>Embryophyta</taxon>
        <taxon>Tracheophyta</taxon>
        <taxon>Spermatophyta</taxon>
        <taxon>Magnoliopsida</taxon>
        <taxon>Liliopsida</taxon>
        <taxon>Poales</taxon>
        <taxon>Poaceae</taxon>
        <taxon>PACMAD clade</taxon>
        <taxon>Panicoideae</taxon>
        <taxon>Andropogonodae</taxon>
        <taxon>Andropogoneae</taxon>
        <taxon>Tripsacinae</taxon>
        <taxon>Zea</taxon>
    </lineage>
</organism>
<accession>A0A317YBT6</accession>
<dbReference type="EMBL" id="NCVQ01000001">
    <property type="protein sequence ID" value="PWZ56099.1"/>
    <property type="molecule type" value="Genomic_DNA"/>
</dbReference>
<dbReference type="ExpressionAtlas" id="A0A317YBT6">
    <property type="expression patterns" value="baseline and differential"/>
</dbReference>
<evidence type="ECO:0000256" key="1">
    <source>
        <dbReference type="SAM" id="Coils"/>
    </source>
</evidence>
<gene>
    <name evidence="3" type="ORF">Zm00014a_027374</name>
</gene>
<feature type="transmembrane region" description="Helical" evidence="2">
    <location>
        <begin position="15"/>
        <end position="33"/>
    </location>
</feature>
<dbReference type="Pfam" id="PF06364">
    <property type="entry name" value="DUF1068"/>
    <property type="match status" value="1"/>
</dbReference>
<dbReference type="PANTHER" id="PTHR32254:SF14">
    <property type="entry name" value="EXPRESSED PROTEIN"/>
    <property type="match status" value="1"/>
</dbReference>
<sequence>MAGGGAPSAWGPSPALVTALVALLGLGLAAYIVGPQLYWHAAEVLTAAAACPACDCNCDARPLLDLPEDCAKHFKGVQSRASGEETEKSFTELLVEDLKQREEEATQAQQEADVKLLEAKKLASQYQKEADKCSSGMDTCEETRETQQKHWSNKETDYFVGAKGSGTRMETRECQGTSKVVKPVDGVGYYV</sequence>
<comment type="caution">
    <text evidence="3">The sequence shown here is derived from an EMBL/GenBank/DDBJ whole genome shotgun (WGS) entry which is preliminary data.</text>
</comment>
<evidence type="ECO:0000313" key="3">
    <source>
        <dbReference type="EMBL" id="PWZ56099.1"/>
    </source>
</evidence>
<proteinExistence type="predicted"/>
<dbReference type="AlphaFoldDB" id="A0A317YBT6"/>
<protein>
    <submittedName>
        <fullName evidence="3">Uncharacterized protein</fullName>
    </submittedName>
</protein>
<keyword evidence="2" id="KW-0812">Transmembrane</keyword>
<dbReference type="InterPro" id="IPR010471">
    <property type="entry name" value="DUF1068"/>
</dbReference>
<name>A0A317YBT6_MAIZE</name>
<reference evidence="3" key="1">
    <citation type="journal article" date="2018" name="Nat. Genet.">
        <title>Extensive intraspecific gene order and gene structural variations between Mo17 and other maize genomes.</title>
        <authorList>
            <person name="Sun S."/>
            <person name="Zhou Y."/>
            <person name="Chen J."/>
            <person name="Shi J."/>
            <person name="Zhao H."/>
            <person name="Zhao H."/>
            <person name="Song W."/>
            <person name="Zhang M."/>
            <person name="Cui Y."/>
            <person name="Dong X."/>
            <person name="Liu H."/>
            <person name="Ma X."/>
            <person name="Jiao Y."/>
            <person name="Wang B."/>
            <person name="Wei X."/>
            <person name="Stein J.C."/>
            <person name="Glaubitz J.C."/>
            <person name="Lu F."/>
            <person name="Yu G."/>
            <person name="Liang C."/>
            <person name="Fengler K."/>
            <person name="Li B."/>
            <person name="Rafalski A."/>
            <person name="Schnable P.S."/>
            <person name="Ware D.H."/>
            <person name="Buckler E.S."/>
            <person name="Lai J."/>
        </authorList>
    </citation>
    <scope>NUCLEOTIDE SEQUENCE [LARGE SCALE GENOMIC DNA]</scope>
    <source>
        <tissue evidence="3">Seedling</tissue>
    </source>
</reference>
<keyword evidence="2" id="KW-1133">Transmembrane helix</keyword>
<keyword evidence="1" id="KW-0175">Coiled coil</keyword>
<feature type="coiled-coil region" evidence="1">
    <location>
        <begin position="91"/>
        <end position="118"/>
    </location>
</feature>